<evidence type="ECO:0000313" key="2">
    <source>
        <dbReference type="EMBL" id="RMC06817.1"/>
    </source>
</evidence>
<reference evidence="2 3" key="1">
    <citation type="submission" date="2018-07" db="EMBL/GenBank/DDBJ databases">
        <title>A high quality draft genome assembly of the barn swallow (H. rustica rustica).</title>
        <authorList>
            <person name="Formenti G."/>
            <person name="Chiara M."/>
            <person name="Poveda L."/>
            <person name="Francoijs K.-J."/>
            <person name="Bonisoli-Alquati A."/>
            <person name="Canova L."/>
            <person name="Gianfranceschi L."/>
            <person name="Horner D.S."/>
            <person name="Saino N."/>
        </authorList>
    </citation>
    <scope>NUCLEOTIDE SEQUENCE [LARGE SCALE GENOMIC DNA]</scope>
    <source>
        <strain evidence="2">Chelidonia</strain>
        <tissue evidence="2">Blood</tissue>
    </source>
</reference>
<feature type="compositionally biased region" description="Polar residues" evidence="1">
    <location>
        <begin position="1"/>
        <end position="10"/>
    </location>
</feature>
<name>A0A3M0KI10_HIRRU</name>
<feature type="region of interest" description="Disordered" evidence="1">
    <location>
        <begin position="1"/>
        <end position="24"/>
    </location>
</feature>
<dbReference type="Proteomes" id="UP000269221">
    <property type="component" value="Unassembled WGS sequence"/>
</dbReference>
<evidence type="ECO:0000313" key="3">
    <source>
        <dbReference type="Proteomes" id="UP000269221"/>
    </source>
</evidence>
<organism evidence="2 3">
    <name type="scientific">Hirundo rustica rustica</name>
    <dbReference type="NCBI Taxonomy" id="333673"/>
    <lineage>
        <taxon>Eukaryota</taxon>
        <taxon>Metazoa</taxon>
        <taxon>Chordata</taxon>
        <taxon>Craniata</taxon>
        <taxon>Vertebrata</taxon>
        <taxon>Euteleostomi</taxon>
        <taxon>Archelosauria</taxon>
        <taxon>Archosauria</taxon>
        <taxon>Dinosauria</taxon>
        <taxon>Saurischia</taxon>
        <taxon>Theropoda</taxon>
        <taxon>Coelurosauria</taxon>
        <taxon>Aves</taxon>
        <taxon>Neognathae</taxon>
        <taxon>Neoaves</taxon>
        <taxon>Telluraves</taxon>
        <taxon>Australaves</taxon>
        <taxon>Passeriformes</taxon>
        <taxon>Sylvioidea</taxon>
        <taxon>Hirundinidae</taxon>
        <taxon>Hirundo</taxon>
    </lineage>
</organism>
<proteinExistence type="predicted"/>
<dbReference type="AlphaFoldDB" id="A0A3M0KI10"/>
<keyword evidence="3" id="KW-1185">Reference proteome</keyword>
<comment type="caution">
    <text evidence="2">The sequence shown here is derived from an EMBL/GenBank/DDBJ whole genome shotgun (WGS) entry which is preliminary data.</text>
</comment>
<gene>
    <name evidence="2" type="ORF">DUI87_16264</name>
</gene>
<evidence type="ECO:0000256" key="1">
    <source>
        <dbReference type="SAM" id="MobiDB-lite"/>
    </source>
</evidence>
<dbReference type="EMBL" id="QRBI01000120">
    <property type="protein sequence ID" value="RMC06817.1"/>
    <property type="molecule type" value="Genomic_DNA"/>
</dbReference>
<sequence>MPWMSRQQSYPKGMEGEEACIEDHEEDNSKPESLLFVASPCVGPVAKVQMMSTWHRVTVSKGKKKARLVSRLLIVPRFSELVRLRHEDFMFCVPFEEIKKLTGLTASSDTNQMVVQATAALCFLWMWKNFIM</sequence>
<accession>A0A3M0KI10</accession>
<protein>
    <submittedName>
        <fullName evidence="2">Uncharacterized protein</fullName>
    </submittedName>
</protein>